<evidence type="ECO:0000313" key="1">
    <source>
        <dbReference type="EMBL" id="ALA12820.1"/>
    </source>
</evidence>
<proteinExistence type="predicted"/>
<protein>
    <submittedName>
        <fullName evidence="1">Uncharacterized protein</fullName>
    </submittedName>
</protein>
<organism evidence="1 2">
    <name type="scientific">Paenibacillus phage Hayley</name>
    <dbReference type="NCBI Taxonomy" id="1702260"/>
    <lineage>
        <taxon>Viruses</taxon>
        <taxon>Duplodnaviria</taxon>
        <taxon>Heunggongvirae</taxon>
        <taxon>Uroviricota</taxon>
        <taxon>Caudoviricetes</taxon>
        <taxon>Gochnauervirinae</taxon>
        <taxon>Vegasvirus</taxon>
        <taxon>Vegasvirus vegas</taxon>
    </lineage>
</organism>
<name>A0A0K2CZ95_9CAUD</name>
<dbReference type="Proteomes" id="UP000230952">
    <property type="component" value="Segment"/>
</dbReference>
<sequence length="40" mass="4471">MQYVAAIINLWSPQVASIMVAAIPRKVAGNDSYYLYISRP</sequence>
<evidence type="ECO:0000313" key="2">
    <source>
        <dbReference type="Proteomes" id="UP000230952"/>
    </source>
</evidence>
<accession>A0A0K2CZ95</accession>
<dbReference type="EMBL" id="KT361655">
    <property type="protein sequence ID" value="ALA12820.1"/>
    <property type="molecule type" value="Genomic_DNA"/>
</dbReference>
<gene>
    <name evidence="1" type="ORF">HAYLEY_71</name>
</gene>
<reference evidence="1 2" key="1">
    <citation type="journal article" date="2015" name="Genome Announc.">
        <title>Complete Genome Sequences of Nine Phages Capable of Infecting Paenibacillus larvae, the Causative Agent of American Foulbrood Disease in Honeybees.</title>
        <authorList>
            <person name="Tsourkas P.K."/>
            <person name="Yost D.G."/>
            <person name="Krohn A."/>
            <person name="LeBlanc L."/>
            <person name="Zhang A."/>
            <person name="Stamereilers C."/>
            <person name="Amy P.S."/>
        </authorList>
    </citation>
    <scope>NUCLEOTIDE SEQUENCE [LARGE SCALE GENOMIC DNA]</scope>
</reference>